<name>A0AAV1JY48_9NEOP</name>
<organism evidence="1 2">
    <name type="scientific">Leptosia nina</name>
    <dbReference type="NCBI Taxonomy" id="320188"/>
    <lineage>
        <taxon>Eukaryota</taxon>
        <taxon>Metazoa</taxon>
        <taxon>Ecdysozoa</taxon>
        <taxon>Arthropoda</taxon>
        <taxon>Hexapoda</taxon>
        <taxon>Insecta</taxon>
        <taxon>Pterygota</taxon>
        <taxon>Neoptera</taxon>
        <taxon>Endopterygota</taxon>
        <taxon>Lepidoptera</taxon>
        <taxon>Glossata</taxon>
        <taxon>Ditrysia</taxon>
        <taxon>Papilionoidea</taxon>
        <taxon>Pieridae</taxon>
        <taxon>Pierinae</taxon>
        <taxon>Leptosia</taxon>
    </lineage>
</organism>
<protein>
    <submittedName>
        <fullName evidence="1">Uncharacterized protein</fullName>
    </submittedName>
</protein>
<evidence type="ECO:0000313" key="1">
    <source>
        <dbReference type="EMBL" id="CAK1553756.1"/>
    </source>
</evidence>
<dbReference type="Proteomes" id="UP001497472">
    <property type="component" value="Unassembled WGS sequence"/>
</dbReference>
<gene>
    <name evidence="1" type="ORF">LNINA_LOCUS12724</name>
</gene>
<proteinExistence type="predicted"/>
<evidence type="ECO:0000313" key="2">
    <source>
        <dbReference type="Proteomes" id="UP001497472"/>
    </source>
</evidence>
<dbReference type="AlphaFoldDB" id="A0AAV1JY48"/>
<sequence length="71" mass="7771">MLRSGVCGTGSPVPRGEPPALASTHNYVIVLAYWLHAALPAPAQLGAPWLERTGFNYMRLTYFNNELVPTD</sequence>
<comment type="caution">
    <text evidence="1">The sequence shown here is derived from an EMBL/GenBank/DDBJ whole genome shotgun (WGS) entry which is preliminary data.</text>
</comment>
<accession>A0AAV1JY48</accession>
<keyword evidence="2" id="KW-1185">Reference proteome</keyword>
<dbReference type="EMBL" id="CAVLEF010000225">
    <property type="protein sequence ID" value="CAK1553756.1"/>
    <property type="molecule type" value="Genomic_DNA"/>
</dbReference>
<reference evidence="1 2" key="1">
    <citation type="submission" date="2023-11" db="EMBL/GenBank/DDBJ databases">
        <authorList>
            <person name="Okamura Y."/>
        </authorList>
    </citation>
    <scope>NUCLEOTIDE SEQUENCE [LARGE SCALE GENOMIC DNA]</scope>
</reference>